<dbReference type="Proteomes" id="UP001392437">
    <property type="component" value="Unassembled WGS sequence"/>
</dbReference>
<comment type="caution">
    <text evidence="1">The sequence shown here is derived from an EMBL/GenBank/DDBJ whole genome shotgun (WGS) entry which is preliminary data.</text>
</comment>
<gene>
    <name evidence="1" type="ORF">PG999_010606</name>
</gene>
<protein>
    <recommendedName>
        <fullName evidence="3">F-box domain-containing protein</fullName>
    </recommendedName>
</protein>
<evidence type="ECO:0000313" key="2">
    <source>
        <dbReference type="Proteomes" id="UP001392437"/>
    </source>
</evidence>
<proteinExistence type="predicted"/>
<name>A0AAW0QC62_9PEZI</name>
<evidence type="ECO:0000313" key="1">
    <source>
        <dbReference type="EMBL" id="KAK8100232.1"/>
    </source>
</evidence>
<sequence>MTSPKMDSLSVELKIMVLKEMDAASILSLVSASPTFHRVFYAYHNEILKHSILYSSGISTEVLNDALAAGSLPYPANMDNLAKETITDKFAAEWAVKFWKCKELFLQARFASGIKKVWESVTQPYKERLRLVKDDISKLIAIPQRIHDPPLNSRCGFMGAVLNGDPQCFIRRCCANQWGLIMGQREPPQRTNIRYSIRPAGRPLEVAMGSSTTPNYSWEHWRNRQIKHKTRPVYRSSAKEKAPHRAAEYIIATRRMCGWVFWDDSTLISLHRWRMTDFKKIDMGGFYVDKDETNPPLPLDDA</sequence>
<evidence type="ECO:0008006" key="3">
    <source>
        <dbReference type="Google" id="ProtNLM"/>
    </source>
</evidence>
<reference evidence="1 2" key="1">
    <citation type="submission" date="2023-01" db="EMBL/GenBank/DDBJ databases">
        <title>Analysis of 21 Apiospora genomes using comparative genomics revels a genus with tremendous synthesis potential of carbohydrate active enzymes and secondary metabolites.</title>
        <authorList>
            <person name="Sorensen T."/>
        </authorList>
    </citation>
    <scope>NUCLEOTIDE SEQUENCE [LARGE SCALE GENOMIC DNA]</scope>
    <source>
        <strain evidence="1 2">CBS 117206</strain>
    </source>
</reference>
<keyword evidence="2" id="KW-1185">Reference proteome</keyword>
<dbReference type="EMBL" id="JAQQWP010000009">
    <property type="protein sequence ID" value="KAK8100232.1"/>
    <property type="molecule type" value="Genomic_DNA"/>
</dbReference>
<accession>A0AAW0QC62</accession>
<organism evidence="1 2">
    <name type="scientific">Apiospora kogelbergensis</name>
    <dbReference type="NCBI Taxonomy" id="1337665"/>
    <lineage>
        <taxon>Eukaryota</taxon>
        <taxon>Fungi</taxon>
        <taxon>Dikarya</taxon>
        <taxon>Ascomycota</taxon>
        <taxon>Pezizomycotina</taxon>
        <taxon>Sordariomycetes</taxon>
        <taxon>Xylariomycetidae</taxon>
        <taxon>Amphisphaeriales</taxon>
        <taxon>Apiosporaceae</taxon>
        <taxon>Apiospora</taxon>
    </lineage>
</organism>
<dbReference type="AlphaFoldDB" id="A0AAW0QC62"/>